<feature type="region of interest" description="Disordered" evidence="1">
    <location>
        <begin position="98"/>
        <end position="125"/>
    </location>
</feature>
<sequence length="125" mass="14490">MIKIGPYGISFTNLPDFEKDVNDISISNDIPILQEANSSSYYLRIDLMELDNIRYYHEDIVPEDVDNVDELLRQTRVITMNDFLVNDDDFEDDTLEEYNDKEMDVGSRDSDSCAEQDETSSDEDN</sequence>
<gene>
    <name evidence="2" type="ORF">PanWU01x14_198240</name>
</gene>
<proteinExistence type="predicted"/>
<dbReference type="EMBL" id="JXTB01000199">
    <property type="protein sequence ID" value="PON54094.1"/>
    <property type="molecule type" value="Genomic_DNA"/>
</dbReference>
<evidence type="ECO:0000256" key="1">
    <source>
        <dbReference type="SAM" id="MobiDB-lite"/>
    </source>
</evidence>
<evidence type="ECO:0000313" key="2">
    <source>
        <dbReference type="EMBL" id="PON54094.1"/>
    </source>
</evidence>
<keyword evidence="3" id="KW-1185">Reference proteome</keyword>
<dbReference type="OrthoDB" id="1785808at2759"/>
<name>A0A2P5BZ68_PARAD</name>
<comment type="caution">
    <text evidence="2">The sequence shown here is derived from an EMBL/GenBank/DDBJ whole genome shotgun (WGS) entry which is preliminary data.</text>
</comment>
<reference evidence="3" key="1">
    <citation type="submission" date="2016-06" db="EMBL/GenBank/DDBJ databases">
        <title>Parallel loss of symbiosis genes in relatives of nitrogen-fixing non-legume Parasponia.</title>
        <authorList>
            <person name="Van Velzen R."/>
            <person name="Holmer R."/>
            <person name="Bu F."/>
            <person name="Rutten L."/>
            <person name="Van Zeijl A."/>
            <person name="Liu W."/>
            <person name="Santuari L."/>
            <person name="Cao Q."/>
            <person name="Sharma T."/>
            <person name="Shen D."/>
            <person name="Roswanjaya Y."/>
            <person name="Wardhani T."/>
            <person name="Kalhor M.S."/>
            <person name="Jansen J."/>
            <person name="Van den Hoogen J."/>
            <person name="Gungor B."/>
            <person name="Hartog M."/>
            <person name="Hontelez J."/>
            <person name="Verver J."/>
            <person name="Yang W.-C."/>
            <person name="Schijlen E."/>
            <person name="Repin R."/>
            <person name="Schilthuizen M."/>
            <person name="Schranz E."/>
            <person name="Heidstra R."/>
            <person name="Miyata K."/>
            <person name="Fedorova E."/>
            <person name="Kohlen W."/>
            <person name="Bisseling T."/>
            <person name="Smit S."/>
            <person name="Geurts R."/>
        </authorList>
    </citation>
    <scope>NUCLEOTIDE SEQUENCE [LARGE SCALE GENOMIC DNA]</scope>
    <source>
        <strain evidence="3">cv. WU1-14</strain>
    </source>
</reference>
<feature type="compositionally biased region" description="Acidic residues" evidence="1">
    <location>
        <begin position="112"/>
        <end position="125"/>
    </location>
</feature>
<evidence type="ECO:0000313" key="3">
    <source>
        <dbReference type="Proteomes" id="UP000237105"/>
    </source>
</evidence>
<feature type="compositionally biased region" description="Basic and acidic residues" evidence="1">
    <location>
        <begin position="98"/>
        <end position="111"/>
    </location>
</feature>
<dbReference type="Proteomes" id="UP000237105">
    <property type="component" value="Unassembled WGS sequence"/>
</dbReference>
<protein>
    <submittedName>
        <fullName evidence="2">Uncharacterized protein</fullName>
    </submittedName>
</protein>
<dbReference type="AlphaFoldDB" id="A0A2P5BZ68"/>
<accession>A0A2P5BZ68</accession>
<organism evidence="2 3">
    <name type="scientific">Parasponia andersonii</name>
    <name type="common">Sponia andersonii</name>
    <dbReference type="NCBI Taxonomy" id="3476"/>
    <lineage>
        <taxon>Eukaryota</taxon>
        <taxon>Viridiplantae</taxon>
        <taxon>Streptophyta</taxon>
        <taxon>Embryophyta</taxon>
        <taxon>Tracheophyta</taxon>
        <taxon>Spermatophyta</taxon>
        <taxon>Magnoliopsida</taxon>
        <taxon>eudicotyledons</taxon>
        <taxon>Gunneridae</taxon>
        <taxon>Pentapetalae</taxon>
        <taxon>rosids</taxon>
        <taxon>fabids</taxon>
        <taxon>Rosales</taxon>
        <taxon>Cannabaceae</taxon>
        <taxon>Parasponia</taxon>
    </lineage>
</organism>